<accession>A0ABN9CAY4</accession>
<protein>
    <submittedName>
        <fullName evidence="1">Uncharacterized protein</fullName>
    </submittedName>
</protein>
<gene>
    <name evidence="1" type="ORF">SPARVUS_LOCUS4673943</name>
</gene>
<reference evidence="1" key="1">
    <citation type="submission" date="2023-05" db="EMBL/GenBank/DDBJ databases">
        <authorList>
            <person name="Stuckert A."/>
        </authorList>
    </citation>
    <scope>NUCLEOTIDE SEQUENCE</scope>
</reference>
<evidence type="ECO:0000313" key="2">
    <source>
        <dbReference type="Proteomes" id="UP001162483"/>
    </source>
</evidence>
<organism evidence="1 2">
    <name type="scientific">Staurois parvus</name>
    <dbReference type="NCBI Taxonomy" id="386267"/>
    <lineage>
        <taxon>Eukaryota</taxon>
        <taxon>Metazoa</taxon>
        <taxon>Chordata</taxon>
        <taxon>Craniata</taxon>
        <taxon>Vertebrata</taxon>
        <taxon>Euteleostomi</taxon>
        <taxon>Amphibia</taxon>
        <taxon>Batrachia</taxon>
        <taxon>Anura</taxon>
        <taxon>Neobatrachia</taxon>
        <taxon>Ranoidea</taxon>
        <taxon>Ranidae</taxon>
        <taxon>Staurois</taxon>
    </lineage>
</organism>
<keyword evidence="2" id="KW-1185">Reference proteome</keyword>
<evidence type="ECO:0000313" key="1">
    <source>
        <dbReference type="EMBL" id="CAI9557246.1"/>
    </source>
</evidence>
<comment type="caution">
    <text evidence="1">The sequence shown here is derived from an EMBL/GenBank/DDBJ whole genome shotgun (WGS) entry which is preliminary data.</text>
</comment>
<name>A0ABN9CAY4_9NEOB</name>
<dbReference type="Proteomes" id="UP001162483">
    <property type="component" value="Unassembled WGS sequence"/>
</dbReference>
<dbReference type="EMBL" id="CATNWA010008986">
    <property type="protein sequence ID" value="CAI9557246.1"/>
    <property type="molecule type" value="Genomic_DNA"/>
</dbReference>
<sequence>DCPIADILLQGSTCAQDHVYIHHSSFPDRGRCAAISGHGCQSKVITRWRPKIIEHLRRGGRLFCLQTIFLPVSSGTLLRMALHSTAIPISVLTVKNTPPPPSKTLPAHS</sequence>
<feature type="non-terminal residue" evidence="1">
    <location>
        <position position="1"/>
    </location>
</feature>
<proteinExistence type="predicted"/>